<comment type="caution">
    <text evidence="10">The sequence shown here is derived from an EMBL/GenBank/DDBJ whole genome shotgun (WGS) entry which is preliminary data.</text>
</comment>
<keyword evidence="2" id="KW-1003">Cell membrane</keyword>
<feature type="domain" description="MacB-like periplasmic core" evidence="9">
    <location>
        <begin position="21"/>
        <end position="250"/>
    </location>
</feature>
<dbReference type="AlphaFoldDB" id="A0A2M6SZZ9"/>
<evidence type="ECO:0000256" key="7">
    <source>
        <dbReference type="SAM" id="Phobius"/>
    </source>
</evidence>
<feature type="transmembrane region" description="Helical" evidence="7">
    <location>
        <begin position="371"/>
        <end position="393"/>
    </location>
</feature>
<dbReference type="InterPro" id="IPR003838">
    <property type="entry name" value="ABC3_permease_C"/>
</dbReference>
<dbReference type="InterPro" id="IPR050250">
    <property type="entry name" value="Macrolide_Exporter_MacB"/>
</dbReference>
<comment type="similarity">
    <text evidence="6">Belongs to the ABC-4 integral membrane protein family.</text>
</comment>
<organism evidence="10 11">
    <name type="scientific">Candidatus Nealsonbacteria bacterium CG08_land_8_20_14_0_20_43_11</name>
    <dbReference type="NCBI Taxonomy" id="1974706"/>
    <lineage>
        <taxon>Bacteria</taxon>
        <taxon>Candidatus Nealsoniibacteriota</taxon>
    </lineage>
</organism>
<sequence length="410" mass="43848">MMISDLFKETYFALLSNKARSGLTILGIVIGIASVIAMIAVGQGSTASIKASIESLGSNLLIISPSFQRGVGTQISSGRGSARTLKQDDVAAIQEQISLVRAIAPELSNRYQITAKGTNTNTSVNGVTADYLETRNIQVASGVFISEQNTRNLSKVAVLGPTTMTDLFGEDANVLDVVGQTIRINKIDFKIIGITEEKGGSGMQNQDDIIFIPLSTAQRFLAGGDYLSTIYVEIVNQESMALAQEQITALLLDKHNISNPESADFTLMNQADIVASVSSISDTLTMLLGAIAGISLIVGGIGIMNMMLTTVTERTREIGLRKAIGAKRKDISRQFLFEAVLLTFIGGLLGIMLGWAASLAVSYFGKTTTEITLWSVLLAFVVSAGIGIVFGYYPARRAAKLNPIEALRYE</sequence>
<feature type="transmembrane region" description="Helical" evidence="7">
    <location>
        <begin position="286"/>
        <end position="308"/>
    </location>
</feature>
<dbReference type="Proteomes" id="UP000229390">
    <property type="component" value="Unassembled WGS sequence"/>
</dbReference>
<feature type="transmembrane region" description="Helical" evidence="7">
    <location>
        <begin position="335"/>
        <end position="365"/>
    </location>
</feature>
<dbReference type="GO" id="GO:0022857">
    <property type="term" value="F:transmembrane transporter activity"/>
    <property type="evidence" value="ECO:0007669"/>
    <property type="project" value="TreeGrafter"/>
</dbReference>
<proteinExistence type="inferred from homology"/>
<evidence type="ECO:0000259" key="8">
    <source>
        <dbReference type="Pfam" id="PF02687"/>
    </source>
</evidence>
<evidence type="ECO:0000256" key="6">
    <source>
        <dbReference type="ARBA" id="ARBA00038076"/>
    </source>
</evidence>
<dbReference type="Pfam" id="PF02687">
    <property type="entry name" value="FtsX"/>
    <property type="match status" value="1"/>
</dbReference>
<dbReference type="PANTHER" id="PTHR30572">
    <property type="entry name" value="MEMBRANE COMPONENT OF TRANSPORTER-RELATED"/>
    <property type="match status" value="1"/>
</dbReference>
<dbReference type="EMBL" id="PEYE01000042">
    <property type="protein sequence ID" value="PIS38642.1"/>
    <property type="molecule type" value="Genomic_DNA"/>
</dbReference>
<dbReference type="InterPro" id="IPR025857">
    <property type="entry name" value="MacB_PCD"/>
</dbReference>
<evidence type="ECO:0000259" key="9">
    <source>
        <dbReference type="Pfam" id="PF12704"/>
    </source>
</evidence>
<dbReference type="PANTHER" id="PTHR30572:SF4">
    <property type="entry name" value="ABC TRANSPORTER PERMEASE YTRF"/>
    <property type="match status" value="1"/>
</dbReference>
<dbReference type="Pfam" id="PF12704">
    <property type="entry name" value="MacB_PCD"/>
    <property type="match status" value="1"/>
</dbReference>
<dbReference type="GO" id="GO:0005886">
    <property type="term" value="C:plasma membrane"/>
    <property type="evidence" value="ECO:0007669"/>
    <property type="project" value="UniProtKB-SubCell"/>
</dbReference>
<accession>A0A2M6SZZ9</accession>
<evidence type="ECO:0000313" key="11">
    <source>
        <dbReference type="Proteomes" id="UP000229390"/>
    </source>
</evidence>
<feature type="domain" description="ABC3 transporter permease C-terminal" evidence="8">
    <location>
        <begin position="290"/>
        <end position="403"/>
    </location>
</feature>
<comment type="subcellular location">
    <subcellularLocation>
        <location evidence="1">Cell membrane</location>
        <topology evidence="1">Multi-pass membrane protein</topology>
    </subcellularLocation>
</comment>
<gene>
    <name evidence="10" type="ORF">COT34_02580</name>
</gene>
<evidence type="ECO:0000256" key="4">
    <source>
        <dbReference type="ARBA" id="ARBA00022989"/>
    </source>
</evidence>
<evidence type="ECO:0000256" key="5">
    <source>
        <dbReference type="ARBA" id="ARBA00023136"/>
    </source>
</evidence>
<evidence type="ECO:0000256" key="3">
    <source>
        <dbReference type="ARBA" id="ARBA00022692"/>
    </source>
</evidence>
<evidence type="ECO:0000313" key="10">
    <source>
        <dbReference type="EMBL" id="PIS38642.1"/>
    </source>
</evidence>
<evidence type="ECO:0000256" key="1">
    <source>
        <dbReference type="ARBA" id="ARBA00004651"/>
    </source>
</evidence>
<keyword evidence="3 7" id="KW-0812">Transmembrane</keyword>
<reference evidence="11" key="1">
    <citation type="submission" date="2017-09" db="EMBL/GenBank/DDBJ databases">
        <title>Depth-based differentiation of microbial function through sediment-hosted aquifers and enrichment of novel symbionts in the deep terrestrial subsurface.</title>
        <authorList>
            <person name="Probst A.J."/>
            <person name="Ladd B."/>
            <person name="Jarett J.K."/>
            <person name="Geller-Mcgrath D.E."/>
            <person name="Sieber C.M.K."/>
            <person name="Emerson J.B."/>
            <person name="Anantharaman K."/>
            <person name="Thomas B.C."/>
            <person name="Malmstrom R."/>
            <person name="Stieglmeier M."/>
            <person name="Klingl A."/>
            <person name="Woyke T."/>
            <person name="Ryan C.M."/>
            <person name="Banfield J.F."/>
        </authorList>
    </citation>
    <scope>NUCLEOTIDE SEQUENCE [LARGE SCALE GENOMIC DNA]</scope>
</reference>
<keyword evidence="4 7" id="KW-1133">Transmembrane helix</keyword>
<keyword evidence="5 7" id="KW-0472">Membrane</keyword>
<name>A0A2M6SZZ9_9BACT</name>
<evidence type="ECO:0000256" key="2">
    <source>
        <dbReference type="ARBA" id="ARBA00022475"/>
    </source>
</evidence>
<protein>
    <submittedName>
        <fullName evidence="10">Multidrug ABC transporter substrate-binding protein</fullName>
    </submittedName>
</protein>
<feature type="transmembrane region" description="Helical" evidence="7">
    <location>
        <begin position="21"/>
        <end position="42"/>
    </location>
</feature>